<keyword evidence="2" id="KW-1185">Reference proteome</keyword>
<dbReference type="OrthoDB" id="10515729at2759"/>
<dbReference type="Proteomes" id="UP000631114">
    <property type="component" value="Unassembled WGS sequence"/>
</dbReference>
<comment type="caution">
    <text evidence="1">The sequence shown here is derived from an EMBL/GenBank/DDBJ whole genome shotgun (WGS) entry which is preliminary data.</text>
</comment>
<evidence type="ECO:0000313" key="1">
    <source>
        <dbReference type="EMBL" id="KAF9593026.1"/>
    </source>
</evidence>
<protein>
    <submittedName>
        <fullName evidence="1">Uncharacterized protein</fullName>
    </submittedName>
</protein>
<organism evidence="1 2">
    <name type="scientific">Coptis chinensis</name>
    <dbReference type="NCBI Taxonomy" id="261450"/>
    <lineage>
        <taxon>Eukaryota</taxon>
        <taxon>Viridiplantae</taxon>
        <taxon>Streptophyta</taxon>
        <taxon>Embryophyta</taxon>
        <taxon>Tracheophyta</taxon>
        <taxon>Spermatophyta</taxon>
        <taxon>Magnoliopsida</taxon>
        <taxon>Ranunculales</taxon>
        <taxon>Ranunculaceae</taxon>
        <taxon>Coptidoideae</taxon>
        <taxon>Coptis</taxon>
    </lineage>
</organism>
<accession>A0A835H4C8</accession>
<proteinExistence type="predicted"/>
<dbReference type="EMBL" id="JADFTS010000008">
    <property type="protein sequence ID" value="KAF9593026.1"/>
    <property type="molecule type" value="Genomic_DNA"/>
</dbReference>
<evidence type="ECO:0000313" key="2">
    <source>
        <dbReference type="Proteomes" id="UP000631114"/>
    </source>
</evidence>
<name>A0A835H4C8_9MAGN</name>
<sequence>MTTYCDRHLSSSIQLPSCLMVVVLEESRLQMSLKWRMVMRLMQCCTKQVDSQPTLWANRLHL</sequence>
<gene>
    <name evidence="1" type="ORF">IFM89_019753</name>
</gene>
<dbReference type="AlphaFoldDB" id="A0A835H4C8"/>
<reference evidence="1 2" key="1">
    <citation type="submission" date="2020-10" db="EMBL/GenBank/DDBJ databases">
        <title>The Coptis chinensis genome and diversification of protoberbering-type alkaloids.</title>
        <authorList>
            <person name="Wang B."/>
            <person name="Shu S."/>
            <person name="Song C."/>
            <person name="Liu Y."/>
        </authorList>
    </citation>
    <scope>NUCLEOTIDE SEQUENCE [LARGE SCALE GENOMIC DNA]</scope>
    <source>
        <strain evidence="1">HL-2020</strain>
        <tissue evidence="1">Leaf</tissue>
    </source>
</reference>